<keyword evidence="2" id="KW-1185">Reference proteome</keyword>
<organism evidence="1 2">
    <name type="scientific">Roseomonas genomospecies 6</name>
    <dbReference type="NCBI Taxonomy" id="214106"/>
    <lineage>
        <taxon>Bacteria</taxon>
        <taxon>Pseudomonadati</taxon>
        <taxon>Pseudomonadota</taxon>
        <taxon>Alphaproteobacteria</taxon>
        <taxon>Acetobacterales</taxon>
        <taxon>Roseomonadaceae</taxon>
        <taxon>Roseomonas</taxon>
    </lineage>
</organism>
<accession>A0A9W7KPA8</accession>
<dbReference type="OrthoDB" id="529131at2"/>
<reference evidence="1 2" key="1">
    <citation type="submission" date="2018-07" db="EMBL/GenBank/DDBJ databases">
        <title>Genome sequence of Azospirillum sp. ATCC 49961.</title>
        <authorList>
            <person name="Sant'Anna F.H."/>
            <person name="Baldani J.I."/>
            <person name="Zilli J.E."/>
            <person name="Reis V.M."/>
            <person name="Hartmann A."/>
            <person name="Cruz L."/>
            <person name="de Souza E.M."/>
            <person name="de Oliveira Pedrosa F."/>
            <person name="Passaglia L.M.P."/>
        </authorList>
    </citation>
    <scope>NUCLEOTIDE SEQUENCE [LARGE SCALE GENOMIC DNA]</scope>
    <source>
        <strain evidence="1 2">ATCC 49961</strain>
    </source>
</reference>
<proteinExistence type="predicted"/>
<dbReference type="AlphaFoldDB" id="A0A9W7KPA8"/>
<dbReference type="Proteomes" id="UP000480854">
    <property type="component" value="Unassembled WGS sequence"/>
</dbReference>
<protein>
    <submittedName>
        <fullName evidence="1">Glycosyltransferase</fullName>
    </submittedName>
</protein>
<dbReference type="EMBL" id="QOKW01000030">
    <property type="protein sequence ID" value="KAA0676781.1"/>
    <property type="molecule type" value="Genomic_DNA"/>
</dbReference>
<dbReference type="SUPFAM" id="SSF53756">
    <property type="entry name" value="UDP-Glycosyltransferase/glycogen phosphorylase"/>
    <property type="match status" value="1"/>
</dbReference>
<sequence>MCGTTHRAVPFTARPMPQPTSPLADLAAALRRPVTGGQDLKAIETLCEAFLDRPKTERARAARELPRLARGADTILLLSAMAAVSGDLRYYDELLDAVERNIARSGLEGLLHIHCCVGRQLFLMRMNPASRPGFFEERQFPFYRRIVEEIRRRQAIAPPPRRTGGADTGRVVLVTNQFLSLRHQPSRDLLSYAALLEDRCGREVVILNTNIMPSEIHSLFVPSFAASVEPAFTGKQMIEADGRAYRMLSSVEPCVSPGKIAWFMEAIAALDPDLVLSLGGSSVVADLMAGTRPTLCIPTTTGATLSLADVVLDFGGGAAPAHGPLARSWRPFRFLHSLAGGAPRVAGSRAAFGLAEDAFVCAVVGNRLDEEADGAFLAMLETLFDRVPRAVAVFAGHADALPGRLAASRHAERLRHLGYVSDMGALLAVCDAYVNPRRTGGGASVAEALTAGAVPLSLPAGDVASVVGPRFIHPDYGAFVERLSALAADPAVLAAAAAEARVQGSRRTGPEEAAAALSRYLDEAVSLFRERPPAAP</sequence>
<gene>
    <name evidence="1" type="ORF">DS843_25925</name>
</gene>
<dbReference type="Gene3D" id="3.40.50.2000">
    <property type="entry name" value="Glycogen Phosphorylase B"/>
    <property type="match status" value="1"/>
</dbReference>
<evidence type="ECO:0000313" key="1">
    <source>
        <dbReference type="EMBL" id="KAA0676781.1"/>
    </source>
</evidence>
<name>A0A9W7KPA8_9PROT</name>
<evidence type="ECO:0000313" key="2">
    <source>
        <dbReference type="Proteomes" id="UP000480854"/>
    </source>
</evidence>
<comment type="caution">
    <text evidence="1">The sequence shown here is derived from an EMBL/GenBank/DDBJ whole genome shotgun (WGS) entry which is preliminary data.</text>
</comment>